<evidence type="ECO:0000313" key="2">
    <source>
        <dbReference type="Proteomes" id="UP001152320"/>
    </source>
</evidence>
<dbReference type="EMBL" id="JAIZAY010000019">
    <property type="protein sequence ID" value="KAJ8023889.1"/>
    <property type="molecule type" value="Genomic_DNA"/>
</dbReference>
<sequence length="58" mass="6221">MLPVMHCPRLHCRYKLHPNKLTVAVVNAATVEVNCLPEITAICDAAGLGLGPDIKLIS</sequence>
<dbReference type="Proteomes" id="UP001152320">
    <property type="component" value="Chromosome 19"/>
</dbReference>
<protein>
    <submittedName>
        <fullName evidence="1">Uncharacterized protein</fullName>
    </submittedName>
</protein>
<evidence type="ECO:0000313" key="1">
    <source>
        <dbReference type="EMBL" id="KAJ8023889.1"/>
    </source>
</evidence>
<organism evidence="1 2">
    <name type="scientific">Holothuria leucospilota</name>
    <name type="common">Black long sea cucumber</name>
    <name type="synonym">Mertensiothuria leucospilota</name>
    <dbReference type="NCBI Taxonomy" id="206669"/>
    <lineage>
        <taxon>Eukaryota</taxon>
        <taxon>Metazoa</taxon>
        <taxon>Echinodermata</taxon>
        <taxon>Eleutherozoa</taxon>
        <taxon>Echinozoa</taxon>
        <taxon>Holothuroidea</taxon>
        <taxon>Aspidochirotacea</taxon>
        <taxon>Aspidochirotida</taxon>
        <taxon>Holothuriidae</taxon>
        <taxon>Holothuria</taxon>
    </lineage>
</organism>
<proteinExistence type="predicted"/>
<reference evidence="1" key="1">
    <citation type="submission" date="2021-10" db="EMBL/GenBank/DDBJ databases">
        <title>Tropical sea cucumber genome reveals ecological adaptation and Cuvierian tubules defense mechanism.</title>
        <authorList>
            <person name="Chen T."/>
        </authorList>
    </citation>
    <scope>NUCLEOTIDE SEQUENCE</scope>
    <source>
        <strain evidence="1">Nanhai2018</strain>
        <tissue evidence="1">Muscle</tissue>
    </source>
</reference>
<comment type="caution">
    <text evidence="1">The sequence shown here is derived from an EMBL/GenBank/DDBJ whole genome shotgun (WGS) entry which is preliminary data.</text>
</comment>
<gene>
    <name evidence="1" type="ORF">HOLleu_36458</name>
</gene>
<name>A0A9Q0YK61_HOLLE</name>
<keyword evidence="2" id="KW-1185">Reference proteome</keyword>
<dbReference type="AlphaFoldDB" id="A0A9Q0YK61"/>
<accession>A0A9Q0YK61</accession>